<comment type="caution">
    <text evidence="4">The sequence shown here is derived from an EMBL/GenBank/DDBJ whole genome shotgun (WGS) entry which is preliminary data.</text>
</comment>
<dbReference type="OrthoDB" id="2501249at2759"/>
<sequence length="137" mass="15592">MSALRLFNFPKAALKPMQWVRQLSTNNVLKQNTPTEEAPVMPSVVGSSLLQAKELSTSLDPYIGRSIGNVQNPNVAYRRLGSILAQNKVRKELRANVRYEKPNVARRRKNIERNRKLFGAMISKKVALIMQMKQRGM</sequence>
<dbReference type="EMBL" id="JAANQT010002292">
    <property type="protein sequence ID" value="KAG1302737.1"/>
    <property type="molecule type" value="Genomic_DNA"/>
</dbReference>
<dbReference type="Pfam" id="PF01165">
    <property type="entry name" value="Ribosomal_S21"/>
    <property type="match status" value="1"/>
</dbReference>
<keyword evidence="3" id="KW-0687">Ribonucleoprotein</keyword>
<evidence type="ECO:0000256" key="1">
    <source>
        <dbReference type="ARBA" id="ARBA00006640"/>
    </source>
</evidence>
<keyword evidence="5" id="KW-1185">Reference proteome</keyword>
<comment type="similarity">
    <text evidence="1">Belongs to the bacterial ribosomal protein bS21 family.</text>
</comment>
<protein>
    <submittedName>
        <fullName evidence="4">Uncharacterized protein</fullName>
    </submittedName>
</protein>
<dbReference type="GO" id="GO:1990904">
    <property type="term" value="C:ribonucleoprotein complex"/>
    <property type="evidence" value="ECO:0007669"/>
    <property type="project" value="UniProtKB-KW"/>
</dbReference>
<evidence type="ECO:0000313" key="4">
    <source>
        <dbReference type="EMBL" id="KAG1302737.1"/>
    </source>
</evidence>
<name>A0A9P6X0Z8_RHIOR</name>
<dbReference type="AlphaFoldDB" id="A0A9P6X0Z8"/>
<dbReference type="GO" id="GO:0006412">
    <property type="term" value="P:translation"/>
    <property type="evidence" value="ECO:0007669"/>
    <property type="project" value="InterPro"/>
</dbReference>
<proteinExistence type="inferred from homology"/>
<dbReference type="InterPro" id="IPR001911">
    <property type="entry name" value="Ribosomal_bS21"/>
</dbReference>
<accession>A0A9P6X0Z8</accession>
<organism evidence="4 5">
    <name type="scientific">Rhizopus oryzae</name>
    <name type="common">Mucormycosis agent</name>
    <name type="synonym">Rhizopus arrhizus var. delemar</name>
    <dbReference type="NCBI Taxonomy" id="64495"/>
    <lineage>
        <taxon>Eukaryota</taxon>
        <taxon>Fungi</taxon>
        <taxon>Fungi incertae sedis</taxon>
        <taxon>Mucoromycota</taxon>
        <taxon>Mucoromycotina</taxon>
        <taxon>Mucoromycetes</taxon>
        <taxon>Mucorales</taxon>
        <taxon>Mucorineae</taxon>
        <taxon>Rhizopodaceae</taxon>
        <taxon>Rhizopus</taxon>
    </lineage>
</organism>
<gene>
    <name evidence="4" type="ORF">G6F64_010677</name>
</gene>
<evidence type="ECO:0000256" key="3">
    <source>
        <dbReference type="ARBA" id="ARBA00023274"/>
    </source>
</evidence>
<dbReference type="GO" id="GO:0005840">
    <property type="term" value="C:ribosome"/>
    <property type="evidence" value="ECO:0007669"/>
    <property type="project" value="UniProtKB-KW"/>
</dbReference>
<evidence type="ECO:0000313" key="5">
    <source>
        <dbReference type="Proteomes" id="UP000716291"/>
    </source>
</evidence>
<dbReference type="GO" id="GO:0003735">
    <property type="term" value="F:structural constituent of ribosome"/>
    <property type="evidence" value="ECO:0007669"/>
    <property type="project" value="InterPro"/>
</dbReference>
<dbReference type="Proteomes" id="UP000716291">
    <property type="component" value="Unassembled WGS sequence"/>
</dbReference>
<keyword evidence="2" id="KW-0689">Ribosomal protein</keyword>
<reference evidence="4" key="1">
    <citation type="journal article" date="2020" name="Microb. Genom.">
        <title>Genetic diversity of clinical and environmental Mucorales isolates obtained from an investigation of mucormycosis cases among solid organ transplant recipients.</title>
        <authorList>
            <person name="Nguyen M.H."/>
            <person name="Kaul D."/>
            <person name="Muto C."/>
            <person name="Cheng S.J."/>
            <person name="Richter R.A."/>
            <person name="Bruno V.M."/>
            <person name="Liu G."/>
            <person name="Beyhan S."/>
            <person name="Sundermann A.J."/>
            <person name="Mounaud S."/>
            <person name="Pasculle A.W."/>
            <person name="Nierman W.C."/>
            <person name="Driscoll E."/>
            <person name="Cumbie R."/>
            <person name="Clancy C.J."/>
            <person name="Dupont C.L."/>
        </authorList>
    </citation>
    <scope>NUCLEOTIDE SEQUENCE</scope>
    <source>
        <strain evidence="4">GL11</strain>
    </source>
</reference>
<evidence type="ECO:0000256" key="2">
    <source>
        <dbReference type="ARBA" id="ARBA00022980"/>
    </source>
</evidence>